<name>A0A5B3GBR7_9BACT</name>
<evidence type="ECO:0000313" key="5">
    <source>
        <dbReference type="Proteomes" id="UP000322658"/>
    </source>
</evidence>
<dbReference type="InterPro" id="IPR036691">
    <property type="entry name" value="Endo/exonu/phosph_ase_sf"/>
</dbReference>
<dbReference type="PROSITE" id="PS51257">
    <property type="entry name" value="PROKAR_LIPOPROTEIN"/>
    <property type="match status" value="1"/>
</dbReference>
<dbReference type="InterPro" id="IPR005135">
    <property type="entry name" value="Endo/exonuclease/phosphatase"/>
</dbReference>
<dbReference type="Proteomes" id="UP000323567">
    <property type="component" value="Unassembled WGS sequence"/>
</dbReference>
<dbReference type="EMBL" id="VVXK01000005">
    <property type="protein sequence ID" value="KAA2370910.1"/>
    <property type="molecule type" value="Genomic_DNA"/>
</dbReference>
<dbReference type="SUPFAM" id="SSF56219">
    <property type="entry name" value="DNase I-like"/>
    <property type="match status" value="1"/>
</dbReference>
<feature type="signal peptide" evidence="1">
    <location>
        <begin position="1"/>
        <end position="20"/>
    </location>
</feature>
<proteinExistence type="predicted"/>
<evidence type="ECO:0000313" key="6">
    <source>
        <dbReference type="Proteomes" id="UP000323567"/>
    </source>
</evidence>
<dbReference type="EMBL" id="VVXJ01000003">
    <property type="protein sequence ID" value="KAA2377734.1"/>
    <property type="molecule type" value="Genomic_DNA"/>
</dbReference>
<accession>A0A5B3GBR7</accession>
<evidence type="ECO:0000256" key="1">
    <source>
        <dbReference type="SAM" id="SignalP"/>
    </source>
</evidence>
<reference evidence="5 6" key="1">
    <citation type="journal article" date="2019" name="Nat. Med.">
        <title>A library of human gut bacterial isolates paired with longitudinal multiomics data enables mechanistic microbiome research.</title>
        <authorList>
            <person name="Poyet M."/>
            <person name="Groussin M."/>
            <person name="Gibbons S.M."/>
            <person name="Avila-Pacheco J."/>
            <person name="Jiang X."/>
            <person name="Kearney S.M."/>
            <person name="Perrotta A.R."/>
            <person name="Berdy B."/>
            <person name="Zhao S."/>
            <person name="Lieberman T.D."/>
            <person name="Swanson P.K."/>
            <person name="Smith M."/>
            <person name="Roesemann S."/>
            <person name="Alexander J.E."/>
            <person name="Rich S.A."/>
            <person name="Livny J."/>
            <person name="Vlamakis H."/>
            <person name="Clish C."/>
            <person name="Bullock K."/>
            <person name="Deik A."/>
            <person name="Scott J."/>
            <person name="Pierce K.A."/>
            <person name="Xavier R.J."/>
            <person name="Alm E.J."/>
        </authorList>
    </citation>
    <scope>NUCLEOTIDE SEQUENCE [LARGE SCALE GENOMIC DNA]</scope>
    <source>
        <strain evidence="4 5">BIOML-A1</strain>
        <strain evidence="3 6">BIOML-A2</strain>
    </source>
</reference>
<dbReference type="PANTHER" id="PTHR42834:SF1">
    <property type="entry name" value="ENDONUCLEASE_EXONUCLEASE_PHOSPHATASE FAMILY PROTEIN (AFU_ORTHOLOGUE AFUA_3G09210)"/>
    <property type="match status" value="1"/>
</dbReference>
<dbReference type="GeneID" id="92755632"/>
<comment type="caution">
    <text evidence="3">The sequence shown here is derived from an EMBL/GenBank/DDBJ whole genome shotgun (WGS) entry which is preliminary data.</text>
</comment>
<feature type="chain" id="PRO_5033475068" evidence="1">
    <location>
        <begin position="21"/>
        <end position="344"/>
    </location>
</feature>
<evidence type="ECO:0000313" key="4">
    <source>
        <dbReference type="EMBL" id="KAA2377734.1"/>
    </source>
</evidence>
<sequence>MKRIFLTGLFASLIAVACFAQKPYKVVFYNFENLFDTIHDPGVLDEEFTPEGPKKWNSAKYTRKIGNLERVLFDIAAEDKDYPVVIGVSEIENRSVMEDVIAQPKLAPGNYRIVHYDSPDARGVDVAFYYRPDVFKLEGSAAIPFKMPELPNFRTRDFVTMWGTIDSEPFFFLVSHWPSRLGGKEASAPKRLAAAKQVKHIVDSVTAANPATKVVVMGDLNDDATDDSIVEGLNAKGKIKEVGKGDMFNPFIGLLKAGYGTLAYRDEWNLFDNIIVSENLATGSTGSLKIQPAGNSKFYGGIFRRPYMIQKEGQYKGYPLRTFVGNDFQGGFSDHFPVYIYIAK</sequence>
<evidence type="ECO:0000259" key="2">
    <source>
        <dbReference type="Pfam" id="PF19580"/>
    </source>
</evidence>
<dbReference type="Gene3D" id="3.60.10.10">
    <property type="entry name" value="Endonuclease/exonuclease/phosphatase"/>
    <property type="match status" value="1"/>
</dbReference>
<dbReference type="Proteomes" id="UP000322658">
    <property type="component" value="Unassembled WGS sequence"/>
</dbReference>
<feature type="domain" description="Endonuclease/exonuclease/phosphatase" evidence="2">
    <location>
        <begin position="26"/>
        <end position="344"/>
    </location>
</feature>
<keyword evidence="1" id="KW-0732">Signal</keyword>
<keyword evidence="3" id="KW-0540">Nuclease</keyword>
<protein>
    <submittedName>
        <fullName evidence="3">Endonuclease/exonuclease/phosphatase family protein</fullName>
    </submittedName>
</protein>
<dbReference type="GO" id="GO:0004519">
    <property type="term" value="F:endonuclease activity"/>
    <property type="evidence" value="ECO:0007669"/>
    <property type="project" value="UniProtKB-KW"/>
</dbReference>
<dbReference type="PANTHER" id="PTHR42834">
    <property type="entry name" value="ENDONUCLEASE/EXONUCLEASE/PHOSPHATASE FAMILY PROTEIN (AFU_ORTHOLOGUE AFUA_3G09210)"/>
    <property type="match status" value="1"/>
</dbReference>
<dbReference type="RefSeq" id="WP_015547807.1">
    <property type="nucleotide sequence ID" value="NZ_AP031448.1"/>
</dbReference>
<evidence type="ECO:0000313" key="3">
    <source>
        <dbReference type="EMBL" id="KAA2370910.1"/>
    </source>
</evidence>
<keyword evidence="3" id="KW-0269">Exonuclease</keyword>
<dbReference type="Pfam" id="PF19580">
    <property type="entry name" value="Exo_endo_phos_3"/>
    <property type="match status" value="1"/>
</dbReference>
<dbReference type="GO" id="GO:0004527">
    <property type="term" value="F:exonuclease activity"/>
    <property type="evidence" value="ECO:0007669"/>
    <property type="project" value="UniProtKB-KW"/>
</dbReference>
<keyword evidence="3" id="KW-0378">Hydrolase</keyword>
<dbReference type="AlphaFoldDB" id="A0A5B3GBR7"/>
<keyword evidence="3" id="KW-0255">Endonuclease</keyword>
<organism evidence="3 6">
    <name type="scientific">Alistipes shahii</name>
    <dbReference type="NCBI Taxonomy" id="328814"/>
    <lineage>
        <taxon>Bacteria</taxon>
        <taxon>Pseudomonadati</taxon>
        <taxon>Bacteroidota</taxon>
        <taxon>Bacteroidia</taxon>
        <taxon>Bacteroidales</taxon>
        <taxon>Rikenellaceae</taxon>
        <taxon>Alistipes</taxon>
    </lineage>
</organism>
<gene>
    <name evidence="4" type="ORF">F2Y07_02310</name>
    <name evidence="3" type="ORF">F2Y13_04970</name>
</gene>